<comment type="subcellular location">
    <subcellularLocation>
        <location evidence="1">Endomembrane system</location>
        <topology evidence="1">Multi-pass membrane protein</topology>
    </subcellularLocation>
    <subcellularLocation>
        <location evidence="2">Membrane</location>
        <topology evidence="2">Multi-pass membrane protein</topology>
    </subcellularLocation>
</comment>
<dbReference type="GO" id="GO:0048039">
    <property type="term" value="F:ubiquinone binding"/>
    <property type="evidence" value="ECO:0007669"/>
    <property type="project" value="TreeGrafter"/>
</dbReference>
<feature type="transmembrane region" description="Helical" evidence="3">
    <location>
        <begin position="77"/>
        <end position="100"/>
    </location>
</feature>
<feature type="transmembrane region" description="Helical" evidence="3">
    <location>
        <begin position="6"/>
        <end position="24"/>
    </location>
</feature>
<feature type="domain" description="NADH:quinone oxidoreductase/Mrp antiporter transmembrane" evidence="4">
    <location>
        <begin position="181"/>
        <end position="383"/>
    </location>
</feature>
<dbReference type="InterPro" id="IPR003918">
    <property type="entry name" value="NADH_UbQ_OxRdtase"/>
</dbReference>
<feature type="transmembrane region" description="Helical" evidence="3">
    <location>
        <begin position="239"/>
        <end position="261"/>
    </location>
</feature>
<dbReference type="EMBL" id="LR593886">
    <property type="protein sequence ID" value="VTR95752.1"/>
    <property type="molecule type" value="Genomic_DNA"/>
</dbReference>
<feature type="transmembrane region" description="Helical" evidence="3">
    <location>
        <begin position="418"/>
        <end position="437"/>
    </location>
</feature>
<dbReference type="AlphaFoldDB" id="A0A6P2D8A9"/>
<feature type="transmembrane region" description="Helical" evidence="3">
    <location>
        <begin position="331"/>
        <end position="354"/>
    </location>
</feature>
<dbReference type="GO" id="GO:0008137">
    <property type="term" value="F:NADH dehydrogenase (ubiquinone) activity"/>
    <property type="evidence" value="ECO:0007669"/>
    <property type="project" value="InterPro"/>
</dbReference>
<organism evidence="5 6">
    <name type="scientific">Gemmata massiliana</name>
    <dbReference type="NCBI Taxonomy" id="1210884"/>
    <lineage>
        <taxon>Bacteria</taxon>
        <taxon>Pseudomonadati</taxon>
        <taxon>Planctomycetota</taxon>
        <taxon>Planctomycetia</taxon>
        <taxon>Gemmatales</taxon>
        <taxon>Gemmataceae</taxon>
        <taxon>Gemmata</taxon>
    </lineage>
</organism>
<dbReference type="KEGG" id="gms:SOIL9_19620"/>
<evidence type="ECO:0000313" key="6">
    <source>
        <dbReference type="Proteomes" id="UP000464178"/>
    </source>
</evidence>
<evidence type="ECO:0000256" key="3">
    <source>
        <dbReference type="SAM" id="Phobius"/>
    </source>
</evidence>
<dbReference type="GO" id="GO:0015990">
    <property type="term" value="P:electron transport coupled proton transport"/>
    <property type="evidence" value="ECO:0007669"/>
    <property type="project" value="TreeGrafter"/>
</dbReference>
<sequence>MNFASVPWLELAVAIPLFGAFCLARSRDALSASRWCLGFLGAGLVCAVVAWGGFVGGQTVDGTSRFDLLPLLFDRKVFSLDALSAPLVPLLALLHFLTALATARTKMSRFSFAWLLASSALRIAVFACKMPWDLGVLLVLAVVPPYFELRRRGSPTRVYVIHMALFVSLLVAGLVTEGELSLALLMGAVLVRSGTVPVHVWVTDLFENCSFGTALLIVTPITGMYAAMRLVLPAQPPEWVLQGIGGVSLLTAVYAAGMSVVQTDARRFFAFLFLSHASLVLVGLELHTTISLTGALALWGSVIVSLGGFGLTLRAIEARFGRLLLSEFRGLYAASPSLAVCFLLTGLASVGFPGMSGFVAAELLVDGAVVASPIVGLVVLVAAALNGVAVLRAYFALFTGDRYTPRVPLGITIRERGAVLALTVLIFAGGFFPQAYIESRHQAAEMTLEGRSAEKPAPPSHP</sequence>
<dbReference type="GO" id="GO:0042773">
    <property type="term" value="P:ATP synthesis coupled electron transport"/>
    <property type="evidence" value="ECO:0007669"/>
    <property type="project" value="InterPro"/>
</dbReference>
<evidence type="ECO:0000313" key="5">
    <source>
        <dbReference type="EMBL" id="VTR95752.1"/>
    </source>
</evidence>
<dbReference type="RefSeq" id="WP_162670128.1">
    <property type="nucleotide sequence ID" value="NZ_LR593886.1"/>
</dbReference>
<keyword evidence="3" id="KW-0472">Membrane</keyword>
<keyword evidence="3" id="KW-1133">Transmembrane helix</keyword>
<evidence type="ECO:0000259" key="4">
    <source>
        <dbReference type="Pfam" id="PF00361"/>
    </source>
</evidence>
<feature type="transmembrane region" description="Helical" evidence="3">
    <location>
        <begin position="209"/>
        <end position="227"/>
    </location>
</feature>
<dbReference type="GO" id="GO:0016020">
    <property type="term" value="C:membrane"/>
    <property type="evidence" value="ECO:0007669"/>
    <property type="project" value="UniProtKB-SubCell"/>
</dbReference>
<dbReference type="Pfam" id="PF00361">
    <property type="entry name" value="Proton_antipo_M"/>
    <property type="match status" value="1"/>
</dbReference>
<dbReference type="Proteomes" id="UP000464178">
    <property type="component" value="Chromosome"/>
</dbReference>
<keyword evidence="6" id="KW-1185">Reference proteome</keyword>
<dbReference type="PANTHER" id="PTHR43507:SF1">
    <property type="entry name" value="NADH-UBIQUINONE OXIDOREDUCTASE CHAIN 4"/>
    <property type="match status" value="1"/>
</dbReference>
<accession>A0A6P2D8A9</accession>
<gene>
    <name evidence="5" type="ORF">SOIL9_19620</name>
</gene>
<name>A0A6P2D8A9_9BACT</name>
<dbReference type="PANTHER" id="PTHR43507">
    <property type="entry name" value="NADH-UBIQUINONE OXIDOREDUCTASE CHAIN 4"/>
    <property type="match status" value="1"/>
</dbReference>
<protein>
    <recommendedName>
        <fullName evidence="4">NADH:quinone oxidoreductase/Mrp antiporter transmembrane domain-containing protein</fullName>
    </recommendedName>
</protein>
<dbReference type="GO" id="GO:0012505">
    <property type="term" value="C:endomembrane system"/>
    <property type="evidence" value="ECO:0007669"/>
    <property type="project" value="UniProtKB-SubCell"/>
</dbReference>
<reference evidence="5 6" key="1">
    <citation type="submission" date="2019-05" db="EMBL/GenBank/DDBJ databases">
        <authorList>
            <consortium name="Science for Life Laboratories"/>
        </authorList>
    </citation>
    <scope>NUCLEOTIDE SEQUENCE [LARGE SCALE GENOMIC DNA]</scope>
    <source>
        <strain evidence="5">Soil9</strain>
    </source>
</reference>
<keyword evidence="5" id="KW-0830">Ubiquinone</keyword>
<feature type="transmembrane region" description="Helical" evidence="3">
    <location>
        <begin position="290"/>
        <end position="311"/>
    </location>
</feature>
<evidence type="ECO:0000256" key="1">
    <source>
        <dbReference type="ARBA" id="ARBA00004127"/>
    </source>
</evidence>
<feature type="transmembrane region" description="Helical" evidence="3">
    <location>
        <begin position="159"/>
        <end position="176"/>
    </location>
</feature>
<feature type="transmembrane region" description="Helical" evidence="3">
    <location>
        <begin position="374"/>
        <end position="397"/>
    </location>
</feature>
<feature type="transmembrane region" description="Helical" evidence="3">
    <location>
        <begin position="268"/>
        <end position="284"/>
    </location>
</feature>
<dbReference type="InterPro" id="IPR001750">
    <property type="entry name" value="ND/Mrp_TM"/>
</dbReference>
<feature type="transmembrane region" description="Helical" evidence="3">
    <location>
        <begin position="36"/>
        <end position="57"/>
    </location>
</feature>
<evidence type="ECO:0000256" key="2">
    <source>
        <dbReference type="RuleBase" id="RU000320"/>
    </source>
</evidence>
<feature type="transmembrane region" description="Helical" evidence="3">
    <location>
        <begin position="182"/>
        <end position="202"/>
    </location>
</feature>
<dbReference type="GO" id="GO:0003954">
    <property type="term" value="F:NADH dehydrogenase activity"/>
    <property type="evidence" value="ECO:0007669"/>
    <property type="project" value="TreeGrafter"/>
</dbReference>
<proteinExistence type="predicted"/>
<keyword evidence="2 3" id="KW-0812">Transmembrane</keyword>